<dbReference type="InterPro" id="IPR036291">
    <property type="entry name" value="NAD(P)-bd_dom_sf"/>
</dbReference>
<feature type="domain" description="Enoyl reductase (ER)" evidence="2">
    <location>
        <begin position="10"/>
        <end position="338"/>
    </location>
</feature>
<dbReference type="SUPFAM" id="SSF51735">
    <property type="entry name" value="NAD(P)-binding Rossmann-fold domains"/>
    <property type="match status" value="1"/>
</dbReference>
<gene>
    <name evidence="3" type="ORF">BHD05_14110</name>
</gene>
<dbReference type="InterPro" id="IPR013149">
    <property type="entry name" value="ADH-like_C"/>
</dbReference>
<dbReference type="AlphaFoldDB" id="A0A7L5ALB8"/>
<dbReference type="SMART" id="SM00829">
    <property type="entry name" value="PKS_ER"/>
    <property type="match status" value="1"/>
</dbReference>
<keyword evidence="4" id="KW-1185">Reference proteome</keyword>
<dbReference type="EMBL" id="CP017146">
    <property type="protein sequence ID" value="QHO70615.1"/>
    <property type="molecule type" value="Genomic_DNA"/>
</dbReference>
<evidence type="ECO:0000313" key="4">
    <source>
        <dbReference type="Proteomes" id="UP000464507"/>
    </source>
</evidence>
<name>A0A7L5ALB8_9MICO</name>
<dbReference type="InterPro" id="IPR051603">
    <property type="entry name" value="Zinc-ADH_QOR/CCCR"/>
</dbReference>
<dbReference type="OrthoDB" id="7355832at2"/>
<dbReference type="RefSeq" id="WP_161887004.1">
    <property type="nucleotide sequence ID" value="NZ_CP017146.1"/>
</dbReference>
<evidence type="ECO:0000313" key="3">
    <source>
        <dbReference type="EMBL" id="QHO70615.1"/>
    </source>
</evidence>
<sequence length="344" mass="35370">MKSIIYSQSGDPGVLHLVTREIAEPGPGEVRVRVAVSGVNPTDWKSRRGSSPGEALAFDSVVPNQDGSGTVDAVGDGVDRVRVGDRVWLALAAFERAASGTAQEFTVLPTERVYPLPDAASFEVGASLGVPAITAHRALTVAEDGPSRLHPGALEGKVVLIAGGAGAVGHAAIQLARWAGATVITTVSSPGKAALATAAGAHHTVDYRDSDAAAEIRRIAPDGVDQIVEVAPAQNAPLNLAVIRNRGSVSVYANNGGETMTLDVRPHFSLNIRYQFVLLYSVGQEALDAAAADIAAALLDGALPVGEQAGLPLHHFDLAHTPDAHAAVESGVVGKVLIRVDGTS</sequence>
<evidence type="ECO:0000256" key="1">
    <source>
        <dbReference type="ARBA" id="ARBA00022857"/>
    </source>
</evidence>
<reference evidence="3 4" key="1">
    <citation type="submission" date="2016-09" db="EMBL/GenBank/DDBJ databases">
        <title>Complete genome sequence of microbes from the polar regions.</title>
        <authorList>
            <person name="Liao L."/>
            <person name="Chen B."/>
        </authorList>
    </citation>
    <scope>NUCLEOTIDE SEQUENCE [LARGE SCALE GENOMIC DNA]</scope>
    <source>
        <strain evidence="3 4">ZS314</strain>
    </source>
</reference>
<dbReference type="GO" id="GO:0016491">
    <property type="term" value="F:oxidoreductase activity"/>
    <property type="evidence" value="ECO:0007669"/>
    <property type="project" value="InterPro"/>
</dbReference>
<dbReference type="InterPro" id="IPR011032">
    <property type="entry name" value="GroES-like_sf"/>
</dbReference>
<dbReference type="KEGG" id="mant:BHD05_14110"/>
<dbReference type="PANTHER" id="PTHR44154:SF1">
    <property type="entry name" value="QUINONE OXIDOREDUCTASE"/>
    <property type="match status" value="1"/>
</dbReference>
<proteinExistence type="predicted"/>
<dbReference type="InterPro" id="IPR020843">
    <property type="entry name" value="ER"/>
</dbReference>
<accession>A0A7L5ALB8</accession>
<dbReference type="Pfam" id="PF00107">
    <property type="entry name" value="ADH_zinc_N"/>
    <property type="match status" value="1"/>
</dbReference>
<dbReference type="Proteomes" id="UP000464507">
    <property type="component" value="Chromosome"/>
</dbReference>
<dbReference type="SUPFAM" id="SSF50129">
    <property type="entry name" value="GroES-like"/>
    <property type="match status" value="1"/>
</dbReference>
<dbReference type="Gene3D" id="3.90.180.10">
    <property type="entry name" value="Medium-chain alcohol dehydrogenases, catalytic domain"/>
    <property type="match status" value="1"/>
</dbReference>
<organism evidence="3 4">
    <name type="scientific">Marisediminicola antarctica</name>
    <dbReference type="NCBI Taxonomy" id="674079"/>
    <lineage>
        <taxon>Bacteria</taxon>
        <taxon>Bacillati</taxon>
        <taxon>Actinomycetota</taxon>
        <taxon>Actinomycetes</taxon>
        <taxon>Micrococcales</taxon>
        <taxon>Microbacteriaceae</taxon>
        <taxon>Marisediminicola</taxon>
    </lineage>
</organism>
<dbReference type="CDD" id="cd08253">
    <property type="entry name" value="zeta_crystallin"/>
    <property type="match status" value="1"/>
</dbReference>
<dbReference type="PANTHER" id="PTHR44154">
    <property type="entry name" value="QUINONE OXIDOREDUCTASE"/>
    <property type="match status" value="1"/>
</dbReference>
<keyword evidence="1" id="KW-0521">NADP</keyword>
<dbReference type="InterPro" id="IPR013154">
    <property type="entry name" value="ADH-like_N"/>
</dbReference>
<dbReference type="Pfam" id="PF08240">
    <property type="entry name" value="ADH_N"/>
    <property type="match status" value="1"/>
</dbReference>
<evidence type="ECO:0000259" key="2">
    <source>
        <dbReference type="SMART" id="SM00829"/>
    </source>
</evidence>
<protein>
    <submittedName>
        <fullName evidence="3">NADPH:quinone reductase</fullName>
    </submittedName>
</protein>
<dbReference type="Gene3D" id="3.40.50.720">
    <property type="entry name" value="NAD(P)-binding Rossmann-like Domain"/>
    <property type="match status" value="1"/>
</dbReference>